<organism evidence="1 2">
    <name type="scientific">Nocardiopsis gilva YIM 90087</name>
    <dbReference type="NCBI Taxonomy" id="1235441"/>
    <lineage>
        <taxon>Bacteria</taxon>
        <taxon>Bacillati</taxon>
        <taxon>Actinomycetota</taxon>
        <taxon>Actinomycetes</taxon>
        <taxon>Streptosporangiales</taxon>
        <taxon>Nocardiopsidaceae</taxon>
        <taxon>Nocardiopsis</taxon>
    </lineage>
</organism>
<dbReference type="EMBL" id="CP022753">
    <property type="protein sequence ID" value="ASU81541.1"/>
    <property type="molecule type" value="Genomic_DNA"/>
</dbReference>
<keyword evidence="2" id="KW-1185">Reference proteome</keyword>
<reference evidence="1 2" key="1">
    <citation type="submission" date="2017-08" db="EMBL/GenBank/DDBJ databases">
        <title>The complete genome sequence of Nocardiopsis gilva YIM 90087.</title>
        <authorList>
            <person name="Yin M."/>
            <person name="Tang S."/>
        </authorList>
    </citation>
    <scope>NUCLEOTIDE SEQUENCE [LARGE SCALE GENOMIC DNA]</scope>
    <source>
        <strain evidence="1 2">YIM 90087</strain>
    </source>
</reference>
<evidence type="ECO:0000313" key="1">
    <source>
        <dbReference type="EMBL" id="ASU81541.1"/>
    </source>
</evidence>
<protein>
    <submittedName>
        <fullName evidence="1">Uncharacterized protein</fullName>
    </submittedName>
</protein>
<sequence length="237" mass="25993">MSTAAYSKHRRRQIAYGRWNPRGNLGAVRTHIRKLEDAGHTRRAISLAAGLNEHTAAYIMRPETTCVSSYTANAILSVDPWATPVGFVPAIGTMRRLQALAALGWSARSVMERSGISEGSLHTIRRGERRYVEIATHRKVTAVYDALSMALPPETRASRATRAKAAKKEWPPPMAWDDLGIDDPAAEPDTGDRVPRRVAIAEDAAELLAEGYPIGVVADRLGVARSYVNQALREVSR</sequence>
<dbReference type="RefSeq" id="WP_017619540.1">
    <property type="nucleotide sequence ID" value="NZ_ANBG01000245.1"/>
</dbReference>
<accession>A0A223S091</accession>
<proteinExistence type="predicted"/>
<name>A0A223S091_9ACTN</name>
<dbReference type="Proteomes" id="UP000215005">
    <property type="component" value="Chromosome"/>
</dbReference>
<dbReference type="AlphaFoldDB" id="A0A223S091"/>
<gene>
    <name evidence="1" type="ORF">CDO52_00920</name>
</gene>
<dbReference type="OrthoDB" id="4551696at2"/>
<evidence type="ECO:0000313" key="2">
    <source>
        <dbReference type="Proteomes" id="UP000215005"/>
    </source>
</evidence>
<dbReference type="KEGG" id="ngv:CDO52_00920"/>